<organism evidence="1 2">
    <name type="scientific">Yoonia sediminilitoris</name>
    <dbReference type="NCBI Taxonomy" id="1286148"/>
    <lineage>
        <taxon>Bacteria</taxon>
        <taxon>Pseudomonadati</taxon>
        <taxon>Pseudomonadota</taxon>
        <taxon>Alphaproteobacteria</taxon>
        <taxon>Rhodobacterales</taxon>
        <taxon>Paracoccaceae</taxon>
        <taxon>Yoonia</taxon>
    </lineage>
</organism>
<evidence type="ECO:0000313" key="1">
    <source>
        <dbReference type="EMBL" id="PUB19159.1"/>
    </source>
</evidence>
<dbReference type="AlphaFoldDB" id="A0A2T6KRH2"/>
<dbReference type="OrthoDB" id="70513at2"/>
<proteinExistence type="predicted"/>
<comment type="caution">
    <text evidence="1">The sequence shown here is derived from an EMBL/GenBank/DDBJ whole genome shotgun (WGS) entry which is preliminary data.</text>
</comment>
<dbReference type="RefSeq" id="WP_133175931.1">
    <property type="nucleotide sequence ID" value="NZ_QBUD01000001.1"/>
</dbReference>
<dbReference type="InterPro" id="IPR029058">
    <property type="entry name" value="AB_hydrolase_fold"/>
</dbReference>
<protein>
    <recommendedName>
        <fullName evidence="3">Alpha/beta hydrolase family protein DUF900</fullName>
    </recommendedName>
</protein>
<accession>A0A2T6KRH2</accession>
<dbReference type="SUPFAM" id="SSF53474">
    <property type="entry name" value="alpha/beta-Hydrolases"/>
    <property type="match status" value="1"/>
</dbReference>
<evidence type="ECO:0000313" key="2">
    <source>
        <dbReference type="Proteomes" id="UP000244523"/>
    </source>
</evidence>
<sequence length="285" mass="31930">MPNPKTGVIVIHGVGSSAHSRPANVDELSFSKDMARRVKRKLGDQADQVVWREVFWADILSVRQLAYLAEISDKTSSDVVRAFVLSAMSDGAAYRKTADRSLAIYEQIHSRVETAVREIEKEIGPDGQLLILAHSLGGHIISNYIYDLQRFKICTGQGRFGSPLQNMSTVAGLMTFGCNIPIFLFAHKQEEIQPIDYPGGDLPEHRQIVTWWQNFYDKKDILAYPMGPSAPAYSKMVSGRYLRDVPVHLGSPSVQQWDPLSHGSYWDDVELITPVVHYLGKMLAD</sequence>
<gene>
    <name evidence="1" type="ORF">C8N45_101752</name>
</gene>
<reference evidence="1 2" key="1">
    <citation type="submission" date="2018-04" db="EMBL/GenBank/DDBJ databases">
        <title>Genomic Encyclopedia of Archaeal and Bacterial Type Strains, Phase II (KMG-II): from individual species to whole genera.</title>
        <authorList>
            <person name="Goeker M."/>
        </authorList>
    </citation>
    <scope>NUCLEOTIDE SEQUENCE [LARGE SCALE GENOMIC DNA]</scope>
    <source>
        <strain evidence="1 2">DSM 29955</strain>
    </source>
</reference>
<dbReference type="Proteomes" id="UP000244523">
    <property type="component" value="Unassembled WGS sequence"/>
</dbReference>
<keyword evidence="2" id="KW-1185">Reference proteome</keyword>
<name>A0A2T6KRH2_9RHOB</name>
<evidence type="ECO:0008006" key="3">
    <source>
        <dbReference type="Google" id="ProtNLM"/>
    </source>
</evidence>
<dbReference type="EMBL" id="QBUD01000001">
    <property type="protein sequence ID" value="PUB19159.1"/>
    <property type="molecule type" value="Genomic_DNA"/>
</dbReference>